<feature type="transmembrane region" description="Helical" evidence="1">
    <location>
        <begin position="27"/>
        <end position="45"/>
    </location>
</feature>
<evidence type="ECO:0008006" key="3">
    <source>
        <dbReference type="Google" id="ProtNLM"/>
    </source>
</evidence>
<keyword evidence="1" id="KW-1133">Transmembrane helix</keyword>
<name>A0A6C0LM57_9ZZZZ</name>
<sequence length="118" mass="12800">MDIVKPFLIGGSVIAGSKFVSKYASPALAPLIGGMPTGIIATYFMDDDKSKTEYYNGYAYSSFLLFIAILCCHLWSSNTDTPVNIISTVCILVWAILSYLVINAFVINAKSSKGKSKK</sequence>
<feature type="transmembrane region" description="Helical" evidence="1">
    <location>
        <begin position="82"/>
        <end position="107"/>
    </location>
</feature>
<feature type="transmembrane region" description="Helical" evidence="1">
    <location>
        <begin position="57"/>
        <end position="76"/>
    </location>
</feature>
<accession>A0A6C0LM57</accession>
<reference evidence="2" key="1">
    <citation type="journal article" date="2020" name="Nature">
        <title>Giant virus diversity and host interactions through global metagenomics.</title>
        <authorList>
            <person name="Schulz F."/>
            <person name="Roux S."/>
            <person name="Paez-Espino D."/>
            <person name="Jungbluth S."/>
            <person name="Walsh D.A."/>
            <person name="Denef V.J."/>
            <person name="McMahon K.D."/>
            <person name="Konstantinidis K.T."/>
            <person name="Eloe-Fadrosh E.A."/>
            <person name="Kyrpides N.C."/>
            <person name="Woyke T."/>
        </authorList>
    </citation>
    <scope>NUCLEOTIDE SEQUENCE</scope>
    <source>
        <strain evidence="2">GVMAG-M-3300027833-11</strain>
    </source>
</reference>
<organism evidence="2">
    <name type="scientific">viral metagenome</name>
    <dbReference type="NCBI Taxonomy" id="1070528"/>
    <lineage>
        <taxon>unclassified sequences</taxon>
        <taxon>metagenomes</taxon>
        <taxon>organismal metagenomes</taxon>
    </lineage>
</organism>
<protein>
    <recommendedName>
        <fullName evidence="3">DUF3147 domain-containing protein</fullName>
    </recommendedName>
</protein>
<keyword evidence="1" id="KW-0812">Transmembrane</keyword>
<evidence type="ECO:0000256" key="1">
    <source>
        <dbReference type="SAM" id="Phobius"/>
    </source>
</evidence>
<dbReference type="EMBL" id="MN740505">
    <property type="protein sequence ID" value="QHU30312.1"/>
    <property type="molecule type" value="Genomic_DNA"/>
</dbReference>
<proteinExistence type="predicted"/>
<evidence type="ECO:0000313" key="2">
    <source>
        <dbReference type="EMBL" id="QHU30312.1"/>
    </source>
</evidence>
<dbReference type="AlphaFoldDB" id="A0A6C0LM57"/>
<keyword evidence="1" id="KW-0472">Membrane</keyword>